<sequence>MEYHDELSDVKKIHFVGIGGSGMCPLAEILHSRGFELTGSDMNESDTLARVRSYGIPVFMGHRAENIGDADMVVYTAAVKNDNPELMAARAKGIPTVERSVMLGIVTRRYPHPVAVSGTHGKTTTTAMITQILLDAGKDPSAVIGGKLPLIGGNGRVGNSGTIVCEACEYVDTFLQLHPEVSVILNVDADHLDYFGTVENIIKSFRRFAKQTSKTLIVNGDDANSMKAVEGLVHASIVTFGLDAKNDFHAENIADTKEARESFSVVKNGKKVADVQLVIPGKHNIYNALAAFAAADQLGVEPEKIAASLGRFTGVHRRFEILGTFDGITVADDFAHHPTELTATLTAAMQMGFRKVWAVFQPHTYSRTYMLLDEFAKALSIPDRVVLSEILAVRETNTYHIYAKDLAEKIPGSVWFKTFEKITAYVTANAQKGDLILTLGGGDVYKCANMIVEKYKKRN</sequence>
<gene>
    <name evidence="14 18" type="primary">murC</name>
    <name evidence="18" type="ORF">CAGA_08940</name>
</gene>
<keyword evidence="10 14" id="KW-0573">Peptidoglycan synthesis</keyword>
<evidence type="ECO:0000256" key="9">
    <source>
        <dbReference type="ARBA" id="ARBA00022960"/>
    </source>
</evidence>
<dbReference type="Pfam" id="PF01225">
    <property type="entry name" value="Mur_ligase"/>
    <property type="match status" value="1"/>
</dbReference>
<dbReference type="InterPro" id="IPR050061">
    <property type="entry name" value="MurCDEF_pg_biosynth"/>
</dbReference>
<dbReference type="OrthoDB" id="9804126at2"/>
<dbReference type="GO" id="GO:0051301">
    <property type="term" value="P:cell division"/>
    <property type="evidence" value="ECO:0007669"/>
    <property type="project" value="UniProtKB-KW"/>
</dbReference>
<feature type="binding site" evidence="14">
    <location>
        <begin position="118"/>
        <end position="124"/>
    </location>
    <ligand>
        <name>ATP</name>
        <dbReference type="ChEBI" id="CHEBI:30616"/>
    </ligand>
</feature>
<evidence type="ECO:0000256" key="2">
    <source>
        <dbReference type="ARBA" id="ARBA00004752"/>
    </source>
</evidence>
<evidence type="ECO:0000313" key="19">
    <source>
        <dbReference type="Proteomes" id="UP000297714"/>
    </source>
</evidence>
<keyword evidence="5 14" id="KW-0436">Ligase</keyword>
<dbReference type="InterPro" id="IPR036565">
    <property type="entry name" value="Mur-like_cat_sf"/>
</dbReference>
<evidence type="ECO:0000256" key="6">
    <source>
        <dbReference type="ARBA" id="ARBA00022618"/>
    </source>
</evidence>
<dbReference type="InterPro" id="IPR004101">
    <property type="entry name" value="Mur_ligase_C"/>
</dbReference>
<keyword evidence="7 14" id="KW-0547">Nucleotide-binding</keyword>
<name>A0A4Z0YLF7_9FIRM</name>
<feature type="domain" description="Mur ligase central" evidence="17">
    <location>
        <begin position="116"/>
        <end position="295"/>
    </location>
</feature>
<evidence type="ECO:0000256" key="10">
    <source>
        <dbReference type="ARBA" id="ARBA00022984"/>
    </source>
</evidence>
<evidence type="ECO:0000256" key="4">
    <source>
        <dbReference type="ARBA" id="ARBA00022490"/>
    </source>
</evidence>
<evidence type="ECO:0000256" key="5">
    <source>
        <dbReference type="ARBA" id="ARBA00022598"/>
    </source>
</evidence>
<dbReference type="GO" id="GO:0005737">
    <property type="term" value="C:cytoplasm"/>
    <property type="evidence" value="ECO:0007669"/>
    <property type="project" value="UniProtKB-SubCell"/>
</dbReference>
<keyword evidence="6 14" id="KW-0132">Cell division</keyword>
<feature type="domain" description="Mur ligase N-terminal catalytic" evidence="15">
    <location>
        <begin position="12"/>
        <end position="110"/>
    </location>
</feature>
<evidence type="ECO:0000256" key="12">
    <source>
        <dbReference type="ARBA" id="ARBA00023316"/>
    </source>
</evidence>
<evidence type="ECO:0000256" key="8">
    <source>
        <dbReference type="ARBA" id="ARBA00022840"/>
    </source>
</evidence>
<dbReference type="RefSeq" id="WP_135658132.1">
    <property type="nucleotide sequence ID" value="NZ_SRMQ01000002.1"/>
</dbReference>
<evidence type="ECO:0000256" key="11">
    <source>
        <dbReference type="ARBA" id="ARBA00023306"/>
    </source>
</evidence>
<evidence type="ECO:0000256" key="1">
    <source>
        <dbReference type="ARBA" id="ARBA00004496"/>
    </source>
</evidence>
<comment type="similarity">
    <text evidence="14">Belongs to the MurCDEF family.</text>
</comment>
<dbReference type="EMBL" id="SRMQ01000002">
    <property type="protein sequence ID" value="TGJ77522.1"/>
    <property type="molecule type" value="Genomic_DNA"/>
</dbReference>
<keyword evidence="8 14" id="KW-0067">ATP-binding</keyword>
<organism evidence="18 19">
    <name type="scientific">Caproiciproducens galactitolivorans</name>
    <dbReference type="NCBI Taxonomy" id="642589"/>
    <lineage>
        <taxon>Bacteria</taxon>
        <taxon>Bacillati</taxon>
        <taxon>Bacillota</taxon>
        <taxon>Clostridia</taxon>
        <taxon>Eubacteriales</taxon>
        <taxon>Acutalibacteraceae</taxon>
        <taxon>Caproiciproducens</taxon>
    </lineage>
</organism>
<proteinExistence type="inferred from homology"/>
<comment type="caution">
    <text evidence="18">The sequence shown here is derived from an EMBL/GenBank/DDBJ whole genome shotgun (WGS) entry which is preliminary data.</text>
</comment>
<dbReference type="GO" id="GO:0008763">
    <property type="term" value="F:UDP-N-acetylmuramate-L-alanine ligase activity"/>
    <property type="evidence" value="ECO:0007669"/>
    <property type="project" value="UniProtKB-UniRule"/>
</dbReference>
<evidence type="ECO:0000256" key="14">
    <source>
        <dbReference type="HAMAP-Rule" id="MF_00046"/>
    </source>
</evidence>
<protein>
    <recommendedName>
        <fullName evidence="3 14">UDP-N-acetylmuramate--L-alanine ligase</fullName>
        <ecNumber evidence="3 14">6.3.2.8</ecNumber>
    </recommendedName>
    <alternativeName>
        <fullName evidence="14">UDP-N-acetylmuramoyl-L-alanine synthetase</fullName>
    </alternativeName>
</protein>
<dbReference type="GO" id="GO:0008360">
    <property type="term" value="P:regulation of cell shape"/>
    <property type="evidence" value="ECO:0007669"/>
    <property type="project" value="UniProtKB-KW"/>
</dbReference>
<dbReference type="AlphaFoldDB" id="A0A4Z0YLF7"/>
<keyword evidence="11 14" id="KW-0131">Cell cycle</keyword>
<dbReference type="SUPFAM" id="SSF51984">
    <property type="entry name" value="MurCD N-terminal domain"/>
    <property type="match status" value="1"/>
</dbReference>
<evidence type="ECO:0000256" key="3">
    <source>
        <dbReference type="ARBA" id="ARBA00012211"/>
    </source>
</evidence>
<dbReference type="Pfam" id="PF02875">
    <property type="entry name" value="Mur_ligase_C"/>
    <property type="match status" value="1"/>
</dbReference>
<comment type="catalytic activity">
    <reaction evidence="13 14">
        <text>UDP-N-acetyl-alpha-D-muramate + L-alanine + ATP = UDP-N-acetyl-alpha-D-muramoyl-L-alanine + ADP + phosphate + H(+)</text>
        <dbReference type="Rhea" id="RHEA:23372"/>
        <dbReference type="ChEBI" id="CHEBI:15378"/>
        <dbReference type="ChEBI" id="CHEBI:30616"/>
        <dbReference type="ChEBI" id="CHEBI:43474"/>
        <dbReference type="ChEBI" id="CHEBI:57972"/>
        <dbReference type="ChEBI" id="CHEBI:70757"/>
        <dbReference type="ChEBI" id="CHEBI:83898"/>
        <dbReference type="ChEBI" id="CHEBI:456216"/>
        <dbReference type="EC" id="6.3.2.8"/>
    </reaction>
</comment>
<evidence type="ECO:0000259" key="17">
    <source>
        <dbReference type="Pfam" id="PF08245"/>
    </source>
</evidence>
<evidence type="ECO:0000256" key="13">
    <source>
        <dbReference type="ARBA" id="ARBA00047833"/>
    </source>
</evidence>
<evidence type="ECO:0000313" key="18">
    <source>
        <dbReference type="EMBL" id="TGJ77522.1"/>
    </source>
</evidence>
<feature type="domain" description="Mur ligase C-terminal" evidence="16">
    <location>
        <begin position="317"/>
        <end position="441"/>
    </location>
</feature>
<dbReference type="UniPathway" id="UPA00219"/>
<dbReference type="InterPro" id="IPR036615">
    <property type="entry name" value="Mur_ligase_C_dom_sf"/>
</dbReference>
<dbReference type="Gene3D" id="3.90.190.20">
    <property type="entry name" value="Mur ligase, C-terminal domain"/>
    <property type="match status" value="1"/>
</dbReference>
<comment type="function">
    <text evidence="14">Cell wall formation.</text>
</comment>
<dbReference type="InterPro" id="IPR013221">
    <property type="entry name" value="Mur_ligase_cen"/>
</dbReference>
<dbReference type="NCBIfam" id="TIGR01082">
    <property type="entry name" value="murC"/>
    <property type="match status" value="1"/>
</dbReference>
<dbReference type="GO" id="GO:0071555">
    <property type="term" value="P:cell wall organization"/>
    <property type="evidence" value="ECO:0007669"/>
    <property type="project" value="UniProtKB-KW"/>
</dbReference>
<dbReference type="PANTHER" id="PTHR43445">
    <property type="entry name" value="UDP-N-ACETYLMURAMATE--L-ALANINE LIGASE-RELATED"/>
    <property type="match status" value="1"/>
</dbReference>
<dbReference type="PANTHER" id="PTHR43445:SF3">
    <property type="entry name" value="UDP-N-ACETYLMURAMATE--L-ALANINE LIGASE"/>
    <property type="match status" value="1"/>
</dbReference>
<dbReference type="InterPro" id="IPR005758">
    <property type="entry name" value="UDP-N-AcMur_Ala_ligase_MurC"/>
</dbReference>
<dbReference type="GO" id="GO:0009252">
    <property type="term" value="P:peptidoglycan biosynthetic process"/>
    <property type="evidence" value="ECO:0007669"/>
    <property type="project" value="UniProtKB-UniRule"/>
</dbReference>
<keyword evidence="9 14" id="KW-0133">Cell shape</keyword>
<dbReference type="Gene3D" id="3.40.50.720">
    <property type="entry name" value="NAD(P)-binding Rossmann-like Domain"/>
    <property type="match status" value="1"/>
</dbReference>
<comment type="subcellular location">
    <subcellularLocation>
        <location evidence="1 14">Cytoplasm</location>
    </subcellularLocation>
</comment>
<dbReference type="GO" id="GO:0005524">
    <property type="term" value="F:ATP binding"/>
    <property type="evidence" value="ECO:0007669"/>
    <property type="project" value="UniProtKB-UniRule"/>
</dbReference>
<reference evidence="18 19" key="1">
    <citation type="submission" date="2019-04" db="EMBL/GenBank/DDBJ databases">
        <authorList>
            <person name="Poehlein A."/>
            <person name="Bengelsdorf F.R."/>
            <person name="Duerre P."/>
            <person name="Daniel R."/>
        </authorList>
    </citation>
    <scope>NUCLEOTIDE SEQUENCE [LARGE SCALE GENOMIC DNA]</scope>
    <source>
        <strain evidence="18 19">BS-1</strain>
    </source>
</reference>
<dbReference type="HAMAP" id="MF_00046">
    <property type="entry name" value="MurC"/>
    <property type="match status" value="1"/>
</dbReference>
<accession>A0A4Z0YLF7</accession>
<keyword evidence="12 14" id="KW-0961">Cell wall biogenesis/degradation</keyword>
<dbReference type="SUPFAM" id="SSF53244">
    <property type="entry name" value="MurD-like peptide ligases, peptide-binding domain"/>
    <property type="match status" value="1"/>
</dbReference>
<keyword evidence="4 14" id="KW-0963">Cytoplasm</keyword>
<dbReference type="Pfam" id="PF08245">
    <property type="entry name" value="Mur_ligase_M"/>
    <property type="match status" value="1"/>
</dbReference>
<evidence type="ECO:0000259" key="16">
    <source>
        <dbReference type="Pfam" id="PF02875"/>
    </source>
</evidence>
<dbReference type="SUPFAM" id="SSF53623">
    <property type="entry name" value="MurD-like peptide ligases, catalytic domain"/>
    <property type="match status" value="1"/>
</dbReference>
<dbReference type="InterPro" id="IPR000713">
    <property type="entry name" value="Mur_ligase_N"/>
</dbReference>
<evidence type="ECO:0000256" key="7">
    <source>
        <dbReference type="ARBA" id="ARBA00022741"/>
    </source>
</evidence>
<dbReference type="Proteomes" id="UP000297714">
    <property type="component" value="Unassembled WGS sequence"/>
</dbReference>
<evidence type="ECO:0000259" key="15">
    <source>
        <dbReference type="Pfam" id="PF01225"/>
    </source>
</evidence>
<dbReference type="EC" id="6.3.2.8" evidence="3 14"/>
<keyword evidence="19" id="KW-1185">Reference proteome</keyword>
<dbReference type="Gene3D" id="3.40.1190.10">
    <property type="entry name" value="Mur-like, catalytic domain"/>
    <property type="match status" value="1"/>
</dbReference>
<comment type="pathway">
    <text evidence="2 14">Cell wall biogenesis; peptidoglycan biosynthesis.</text>
</comment>